<dbReference type="GO" id="GO:0008270">
    <property type="term" value="F:zinc ion binding"/>
    <property type="evidence" value="ECO:0007669"/>
    <property type="project" value="UniProtKB-KW"/>
</dbReference>
<comment type="subcellular location">
    <subcellularLocation>
        <location evidence="1">Nucleus</location>
    </subcellularLocation>
</comment>
<dbReference type="PROSITE" id="PS50157">
    <property type="entry name" value="ZINC_FINGER_C2H2_2"/>
    <property type="match status" value="4"/>
</dbReference>
<feature type="domain" description="C2H2-type" evidence="8">
    <location>
        <begin position="108"/>
        <end position="135"/>
    </location>
</feature>
<dbReference type="FunFam" id="3.30.160.60:FF:000625">
    <property type="entry name" value="Zinc finger protein 536"/>
    <property type="match status" value="1"/>
</dbReference>
<feature type="domain" description="C2H2-type" evidence="8">
    <location>
        <begin position="136"/>
        <end position="158"/>
    </location>
</feature>
<dbReference type="GO" id="GO:0000981">
    <property type="term" value="F:DNA-binding transcription factor activity, RNA polymerase II-specific"/>
    <property type="evidence" value="ECO:0007669"/>
    <property type="project" value="TreeGrafter"/>
</dbReference>
<dbReference type="SMART" id="SM00355">
    <property type="entry name" value="ZnF_C2H2"/>
    <property type="match status" value="4"/>
</dbReference>
<keyword evidence="10" id="KW-1185">Reference proteome</keyword>
<keyword evidence="3" id="KW-0677">Repeat</keyword>
<dbReference type="FunFam" id="3.30.160.60:FF:001049">
    <property type="entry name" value="zinc finger protein 319"/>
    <property type="match status" value="1"/>
</dbReference>
<evidence type="ECO:0000256" key="3">
    <source>
        <dbReference type="ARBA" id="ARBA00022737"/>
    </source>
</evidence>
<dbReference type="GO" id="GO:0005634">
    <property type="term" value="C:nucleus"/>
    <property type="evidence" value="ECO:0007669"/>
    <property type="project" value="UniProtKB-SubCell"/>
</dbReference>
<evidence type="ECO:0000313" key="9">
    <source>
        <dbReference type="Ensembl" id="ENSGACP00000027712.1"/>
    </source>
</evidence>
<dbReference type="Gene3D" id="3.30.160.60">
    <property type="entry name" value="Classic Zinc Finger"/>
    <property type="match status" value="4"/>
</dbReference>
<protein>
    <recommendedName>
        <fullName evidence="8">C2H2-type domain-containing protein</fullName>
    </recommendedName>
</protein>
<dbReference type="PROSITE" id="PS00028">
    <property type="entry name" value="ZINC_FINGER_C2H2_1"/>
    <property type="match status" value="3"/>
</dbReference>
<dbReference type="FunFam" id="3.30.160.60:FF:000624">
    <property type="entry name" value="zinc finger protein 697"/>
    <property type="match status" value="1"/>
</dbReference>
<feature type="domain" description="C2H2-type" evidence="8">
    <location>
        <begin position="80"/>
        <end position="107"/>
    </location>
</feature>
<evidence type="ECO:0000256" key="1">
    <source>
        <dbReference type="ARBA" id="ARBA00004123"/>
    </source>
</evidence>
<evidence type="ECO:0000256" key="7">
    <source>
        <dbReference type="PROSITE-ProRule" id="PRU00042"/>
    </source>
</evidence>
<dbReference type="InterPro" id="IPR013087">
    <property type="entry name" value="Znf_C2H2_type"/>
</dbReference>
<dbReference type="Ensembl" id="ENSGACT00000064434.1">
    <property type="protein sequence ID" value="ENSGACP00000027712.1"/>
    <property type="gene ID" value="ENSGACG00000032085.1"/>
</dbReference>
<keyword evidence="2" id="KW-0479">Metal-binding</keyword>
<dbReference type="AlphaFoldDB" id="A0AAQ4NMZ2"/>
<reference evidence="9 10" key="1">
    <citation type="journal article" date="2021" name="G3 (Bethesda)">
        <title>Improved contiguity of the threespine stickleback genome using long-read sequencing.</title>
        <authorList>
            <person name="Nath S."/>
            <person name="Shaw D.E."/>
            <person name="White M.A."/>
        </authorList>
    </citation>
    <scope>NUCLEOTIDE SEQUENCE [LARGE SCALE GENOMIC DNA]</scope>
    <source>
        <strain evidence="9 10">Lake Benthic</strain>
    </source>
</reference>
<organism evidence="9 10">
    <name type="scientific">Gasterosteus aculeatus aculeatus</name>
    <name type="common">three-spined stickleback</name>
    <dbReference type="NCBI Taxonomy" id="481459"/>
    <lineage>
        <taxon>Eukaryota</taxon>
        <taxon>Metazoa</taxon>
        <taxon>Chordata</taxon>
        <taxon>Craniata</taxon>
        <taxon>Vertebrata</taxon>
        <taxon>Euteleostomi</taxon>
        <taxon>Actinopterygii</taxon>
        <taxon>Neopterygii</taxon>
        <taxon>Teleostei</taxon>
        <taxon>Neoteleostei</taxon>
        <taxon>Acanthomorphata</taxon>
        <taxon>Eupercaria</taxon>
        <taxon>Perciformes</taxon>
        <taxon>Cottioidei</taxon>
        <taxon>Gasterosteales</taxon>
        <taxon>Gasterosteidae</taxon>
        <taxon>Gasterosteus</taxon>
    </lineage>
</organism>
<evidence type="ECO:0000256" key="4">
    <source>
        <dbReference type="ARBA" id="ARBA00022771"/>
    </source>
</evidence>
<dbReference type="Pfam" id="PF00096">
    <property type="entry name" value="zf-C2H2"/>
    <property type="match status" value="2"/>
</dbReference>
<keyword evidence="5" id="KW-0862">Zinc</keyword>
<keyword evidence="6" id="KW-0539">Nucleus</keyword>
<reference evidence="9" key="3">
    <citation type="submission" date="2025-09" db="UniProtKB">
        <authorList>
            <consortium name="Ensembl"/>
        </authorList>
    </citation>
    <scope>IDENTIFICATION</scope>
</reference>
<dbReference type="Proteomes" id="UP000007635">
    <property type="component" value="Chromosome IV"/>
</dbReference>
<evidence type="ECO:0000256" key="2">
    <source>
        <dbReference type="ARBA" id="ARBA00022723"/>
    </source>
</evidence>
<dbReference type="Pfam" id="PF13912">
    <property type="entry name" value="zf-C2H2_6"/>
    <property type="match status" value="1"/>
</dbReference>
<dbReference type="InterPro" id="IPR036236">
    <property type="entry name" value="Znf_C2H2_sf"/>
</dbReference>
<evidence type="ECO:0000313" key="10">
    <source>
        <dbReference type="Proteomes" id="UP000007635"/>
    </source>
</evidence>
<sequence length="215" mass="24118">MYVDAFVSLDVSGRFISTQWALEHDKNGQPERNQSARVASTIMNPAVEAEEDDGQAGQPSHVGQFDQQQNAFSHGVLKSLDCSFCGERFLSREDLIAHRASHTGEPAALCTFCGKSFVNKTTLSIHMRIHTGEKPYACAQCGKRFTAHQRDVHMGKRPFACGECGKRFAHRGNLRVHNHRVHQGDPYYMEEQQEPDLVLQSACLIMRPVFADLFP</sequence>
<dbReference type="SUPFAM" id="SSF57667">
    <property type="entry name" value="beta-beta-alpha zinc fingers"/>
    <property type="match status" value="2"/>
</dbReference>
<reference evidence="9" key="2">
    <citation type="submission" date="2025-08" db="UniProtKB">
        <authorList>
            <consortium name="Ensembl"/>
        </authorList>
    </citation>
    <scope>IDENTIFICATION</scope>
</reference>
<dbReference type="GeneTree" id="ENSGT00940000161979"/>
<evidence type="ECO:0000256" key="6">
    <source>
        <dbReference type="ARBA" id="ARBA00023242"/>
    </source>
</evidence>
<feature type="domain" description="C2H2-type" evidence="8">
    <location>
        <begin position="159"/>
        <end position="187"/>
    </location>
</feature>
<proteinExistence type="predicted"/>
<accession>A0AAQ4NMZ2</accession>
<evidence type="ECO:0000259" key="8">
    <source>
        <dbReference type="PROSITE" id="PS50157"/>
    </source>
</evidence>
<keyword evidence="4 7" id="KW-0863">Zinc-finger</keyword>
<dbReference type="PANTHER" id="PTHR24394:SF29">
    <property type="entry name" value="MYONEURIN"/>
    <property type="match status" value="1"/>
</dbReference>
<evidence type="ECO:0000256" key="5">
    <source>
        <dbReference type="ARBA" id="ARBA00022833"/>
    </source>
</evidence>
<name>A0AAQ4NMZ2_GASAC</name>
<dbReference type="PANTHER" id="PTHR24394">
    <property type="entry name" value="ZINC FINGER PROTEIN"/>
    <property type="match status" value="1"/>
</dbReference>